<dbReference type="AlphaFoldDB" id="A0A9X2FN66"/>
<dbReference type="EMBL" id="JAIULA010000012">
    <property type="protein sequence ID" value="MCP0887133.1"/>
    <property type="molecule type" value="Genomic_DNA"/>
</dbReference>
<protein>
    <submittedName>
        <fullName evidence="1">Uncharacterized protein</fullName>
    </submittedName>
</protein>
<gene>
    <name evidence="1" type="ORF">LB941_07265</name>
</gene>
<name>A0A9X2FN66_9LACO</name>
<keyword evidence="2" id="KW-1185">Reference proteome</keyword>
<dbReference type="RefSeq" id="WP_253360745.1">
    <property type="nucleotide sequence ID" value="NZ_JAIULA010000012.1"/>
</dbReference>
<organism evidence="1 2">
    <name type="scientific">Ligilactobacillus ubinensis</name>
    <dbReference type="NCBI Taxonomy" id="2876789"/>
    <lineage>
        <taxon>Bacteria</taxon>
        <taxon>Bacillati</taxon>
        <taxon>Bacillota</taxon>
        <taxon>Bacilli</taxon>
        <taxon>Lactobacillales</taxon>
        <taxon>Lactobacillaceae</taxon>
        <taxon>Ligilactobacillus</taxon>
    </lineage>
</organism>
<sequence length="58" mass="6618">MKENVNIGLAKTSLNEVSKNLIYFSGDNINKFDIKDEAMKQLFSDARLVEVLRELSKV</sequence>
<accession>A0A9X2FN66</accession>
<comment type="caution">
    <text evidence="1">The sequence shown here is derived from an EMBL/GenBank/DDBJ whole genome shotgun (WGS) entry which is preliminary data.</text>
</comment>
<evidence type="ECO:0000313" key="2">
    <source>
        <dbReference type="Proteomes" id="UP001139006"/>
    </source>
</evidence>
<evidence type="ECO:0000313" key="1">
    <source>
        <dbReference type="EMBL" id="MCP0887133.1"/>
    </source>
</evidence>
<reference evidence="1 2" key="1">
    <citation type="journal article" date="2023" name="Int. J. Syst. Evol. Microbiol.">
        <title>Ligilactobacillus ubinensis sp. nov., a novel species isolated from the wild ferment of a durian fruit (Durio zibethinus).</title>
        <authorList>
            <person name="Heng Y.C."/>
            <person name="Menon N."/>
            <person name="Chen B."/>
            <person name="Loo B.Z.L."/>
            <person name="Wong G.W.J."/>
            <person name="Lim A.C.H."/>
            <person name="Silvaraju S."/>
            <person name="Kittelmann S."/>
        </authorList>
    </citation>
    <scope>NUCLEOTIDE SEQUENCE [LARGE SCALE GENOMIC DNA]</scope>
    <source>
        <strain evidence="1 2">WILCCON 0076</strain>
    </source>
</reference>
<proteinExistence type="predicted"/>
<dbReference type="Proteomes" id="UP001139006">
    <property type="component" value="Unassembled WGS sequence"/>
</dbReference>